<accession>A0A841PDX1</accession>
<gene>
    <name evidence="1" type="ORF">HNQ71_006101</name>
</gene>
<evidence type="ECO:0000313" key="2">
    <source>
        <dbReference type="Proteomes" id="UP000556329"/>
    </source>
</evidence>
<dbReference type="Proteomes" id="UP000556329">
    <property type="component" value="Unassembled WGS sequence"/>
</dbReference>
<comment type="caution">
    <text evidence="1">The sequence shown here is derived from an EMBL/GenBank/DDBJ whole genome shotgun (WGS) entry which is preliminary data.</text>
</comment>
<proteinExistence type="predicted"/>
<protein>
    <submittedName>
        <fullName evidence="1">Uncharacterized protein</fullName>
    </submittedName>
</protein>
<organism evidence="1 2">
    <name type="scientific">Mesorhizobium sangaii</name>
    <dbReference type="NCBI Taxonomy" id="505389"/>
    <lineage>
        <taxon>Bacteria</taxon>
        <taxon>Pseudomonadati</taxon>
        <taxon>Pseudomonadota</taxon>
        <taxon>Alphaproteobacteria</taxon>
        <taxon>Hyphomicrobiales</taxon>
        <taxon>Phyllobacteriaceae</taxon>
        <taxon>Mesorhizobium</taxon>
    </lineage>
</organism>
<name>A0A841PDX1_9HYPH</name>
<keyword evidence="2" id="KW-1185">Reference proteome</keyword>
<dbReference type="EMBL" id="JACHEF010000008">
    <property type="protein sequence ID" value="MBB6413397.1"/>
    <property type="molecule type" value="Genomic_DNA"/>
</dbReference>
<evidence type="ECO:0000313" key="1">
    <source>
        <dbReference type="EMBL" id="MBB6413397.1"/>
    </source>
</evidence>
<sequence length="134" mass="15987">MRQPRGWIALAWLVLSGDADAHDWYTGKKDPVMQSDCCGNKDCHPIDPREVKETKDGYYVRSPRPAYMNEPQEPEWFIPRERAQASPDDRYHLCEHLMTFYRTIIPHMKFEAYQRYRWRCFFVPKGTSSIEKGR</sequence>
<dbReference type="AlphaFoldDB" id="A0A841PDX1"/>
<reference evidence="1 2" key="1">
    <citation type="submission" date="2020-08" db="EMBL/GenBank/DDBJ databases">
        <title>Genomic Encyclopedia of Type Strains, Phase IV (KMG-IV): sequencing the most valuable type-strain genomes for metagenomic binning, comparative biology and taxonomic classification.</title>
        <authorList>
            <person name="Goeker M."/>
        </authorList>
    </citation>
    <scope>NUCLEOTIDE SEQUENCE [LARGE SCALE GENOMIC DNA]</scope>
    <source>
        <strain evidence="1 2">DSM 100039</strain>
    </source>
</reference>